<evidence type="ECO:0000256" key="1">
    <source>
        <dbReference type="SAM" id="Phobius"/>
    </source>
</evidence>
<accession>A0A4Y9QTN0</accession>
<feature type="transmembrane region" description="Helical" evidence="1">
    <location>
        <begin position="141"/>
        <end position="161"/>
    </location>
</feature>
<protein>
    <submittedName>
        <fullName evidence="3">DUF1648 domain-containing protein</fullName>
    </submittedName>
</protein>
<evidence type="ECO:0000259" key="2">
    <source>
        <dbReference type="Pfam" id="PF07853"/>
    </source>
</evidence>
<reference evidence="3 4" key="1">
    <citation type="submission" date="2019-03" db="EMBL/GenBank/DDBJ databases">
        <title>Algoriphagus sp. nov, a new strain isolated from root system soil of mangrove plant Kandelia.</title>
        <authorList>
            <person name="Yin Q."/>
            <person name="Wang K."/>
            <person name="Song Z."/>
        </authorList>
    </citation>
    <scope>NUCLEOTIDE SEQUENCE [LARGE SCALE GENOMIC DNA]</scope>
    <source>
        <strain evidence="3 4">XY-J91</strain>
    </source>
</reference>
<evidence type="ECO:0000313" key="4">
    <source>
        <dbReference type="Proteomes" id="UP000297647"/>
    </source>
</evidence>
<feature type="domain" description="DUF1648" evidence="2">
    <location>
        <begin position="23"/>
        <end position="69"/>
    </location>
</feature>
<keyword evidence="4" id="KW-1185">Reference proteome</keyword>
<keyword evidence="1" id="KW-0472">Membrane</keyword>
<dbReference type="Pfam" id="PF07853">
    <property type="entry name" value="DUF1648"/>
    <property type="match status" value="1"/>
</dbReference>
<dbReference type="EMBL" id="SPSB01000002">
    <property type="protein sequence ID" value="TFV95944.1"/>
    <property type="molecule type" value="Genomic_DNA"/>
</dbReference>
<keyword evidence="1" id="KW-0812">Transmembrane</keyword>
<feature type="transmembrane region" description="Helical" evidence="1">
    <location>
        <begin position="12"/>
        <end position="34"/>
    </location>
</feature>
<feature type="transmembrane region" description="Helical" evidence="1">
    <location>
        <begin position="61"/>
        <end position="79"/>
    </location>
</feature>
<proteinExistence type="predicted"/>
<dbReference type="Proteomes" id="UP000297647">
    <property type="component" value="Unassembled WGS sequence"/>
</dbReference>
<dbReference type="RefSeq" id="WP_135072543.1">
    <property type="nucleotide sequence ID" value="NZ_SPSB01000002.1"/>
</dbReference>
<feature type="transmembrane region" description="Helical" evidence="1">
    <location>
        <begin position="100"/>
        <end position="121"/>
    </location>
</feature>
<organism evidence="3 4">
    <name type="scientific">Algoriphagus kandeliae</name>
    <dbReference type="NCBI Taxonomy" id="2562278"/>
    <lineage>
        <taxon>Bacteria</taxon>
        <taxon>Pseudomonadati</taxon>
        <taxon>Bacteroidota</taxon>
        <taxon>Cytophagia</taxon>
        <taxon>Cytophagales</taxon>
        <taxon>Cyclobacteriaceae</taxon>
        <taxon>Algoriphagus</taxon>
    </lineage>
</organism>
<keyword evidence="1" id="KW-1133">Transmembrane helix</keyword>
<sequence length="166" mass="18406">MDRPIIQLEKGILDWILDGINVLLLVALITLPIIKLSELPDQIPVHFSADGLPDGYGSKYGLWRLPVLGIGIFIALFFLKKSPHIFNYAVEITTKNAQKQYLLAVRMLGLLSVIILGSFLYIVHQKIQAALSGSIDLGLSFALWLGGTILFVLGVYIFLSLKRKSD</sequence>
<name>A0A4Y9QTN0_9BACT</name>
<dbReference type="InterPro" id="IPR012867">
    <property type="entry name" value="DUF1648"/>
</dbReference>
<dbReference type="OrthoDB" id="9808690at2"/>
<dbReference type="AlphaFoldDB" id="A0A4Y9QTN0"/>
<gene>
    <name evidence="3" type="ORF">E4S40_06890</name>
</gene>
<comment type="caution">
    <text evidence="3">The sequence shown here is derived from an EMBL/GenBank/DDBJ whole genome shotgun (WGS) entry which is preliminary data.</text>
</comment>
<evidence type="ECO:0000313" key="3">
    <source>
        <dbReference type="EMBL" id="TFV95944.1"/>
    </source>
</evidence>